<gene>
    <name evidence="2" type="ORF">PECUL_23A020377</name>
</gene>
<evidence type="ECO:0000313" key="3">
    <source>
        <dbReference type="Proteomes" id="UP001295444"/>
    </source>
</evidence>
<evidence type="ECO:0000256" key="1">
    <source>
        <dbReference type="SAM" id="MobiDB-lite"/>
    </source>
</evidence>
<sequence length="121" mass="13347">MWPSAHQAGEADDLPTWKCLQAATAIHMSQASPPPWTDGDDPSPPQEGDLNHAGAQVEAFQTGSIHRDSLDMAEVACFPTPSNEPLELRSKLDRLFDHFWNAVCANMPHYNRVNTGIDSQH</sequence>
<name>A0AAD1WKE7_PELCU</name>
<reference evidence="2" key="1">
    <citation type="submission" date="2022-03" db="EMBL/GenBank/DDBJ databases">
        <authorList>
            <person name="Alioto T."/>
            <person name="Alioto T."/>
            <person name="Gomez Garrido J."/>
        </authorList>
    </citation>
    <scope>NUCLEOTIDE SEQUENCE</scope>
</reference>
<dbReference type="EMBL" id="OW240919">
    <property type="protein sequence ID" value="CAH2311401.1"/>
    <property type="molecule type" value="Genomic_DNA"/>
</dbReference>
<accession>A0AAD1WKE7</accession>
<dbReference type="Proteomes" id="UP001295444">
    <property type="component" value="Chromosome 08"/>
</dbReference>
<proteinExistence type="predicted"/>
<evidence type="ECO:0000313" key="2">
    <source>
        <dbReference type="EMBL" id="CAH2311401.1"/>
    </source>
</evidence>
<protein>
    <submittedName>
        <fullName evidence="2">Uncharacterized protein</fullName>
    </submittedName>
</protein>
<organism evidence="2 3">
    <name type="scientific">Pelobates cultripes</name>
    <name type="common">Western spadefoot toad</name>
    <dbReference type="NCBI Taxonomy" id="61616"/>
    <lineage>
        <taxon>Eukaryota</taxon>
        <taxon>Metazoa</taxon>
        <taxon>Chordata</taxon>
        <taxon>Craniata</taxon>
        <taxon>Vertebrata</taxon>
        <taxon>Euteleostomi</taxon>
        <taxon>Amphibia</taxon>
        <taxon>Batrachia</taxon>
        <taxon>Anura</taxon>
        <taxon>Pelobatoidea</taxon>
        <taxon>Pelobatidae</taxon>
        <taxon>Pelobates</taxon>
    </lineage>
</organism>
<feature type="region of interest" description="Disordered" evidence="1">
    <location>
        <begin position="28"/>
        <end position="54"/>
    </location>
</feature>
<keyword evidence="3" id="KW-1185">Reference proteome</keyword>
<dbReference type="AlphaFoldDB" id="A0AAD1WKE7"/>